<dbReference type="InterPro" id="IPR009019">
    <property type="entry name" value="KH_sf_prok-type"/>
</dbReference>
<organism evidence="4 5">
    <name type="scientific">Pyxidicoccus parkwayensis</name>
    <dbReference type="NCBI Taxonomy" id="2813578"/>
    <lineage>
        <taxon>Bacteria</taxon>
        <taxon>Pseudomonadati</taxon>
        <taxon>Myxococcota</taxon>
        <taxon>Myxococcia</taxon>
        <taxon>Myxococcales</taxon>
        <taxon>Cystobacterineae</taxon>
        <taxon>Myxococcaceae</taxon>
        <taxon>Pyxidicoccus</taxon>
    </lineage>
</organism>
<dbReference type="PANTHER" id="PTHR34654:SF1">
    <property type="entry name" value="RNA-BINDING PROTEIN KHPA"/>
    <property type="match status" value="1"/>
</dbReference>
<keyword evidence="3" id="KW-0143">Chaperone</keyword>
<accession>A0ABX7P7V4</accession>
<name>A0ABX7P7V4_9BACT</name>
<evidence type="ECO:0000256" key="1">
    <source>
        <dbReference type="ARBA" id="ARBA00022490"/>
    </source>
</evidence>
<evidence type="ECO:0000256" key="2">
    <source>
        <dbReference type="ARBA" id="ARBA00022884"/>
    </source>
</evidence>
<comment type="subunit">
    <text evidence="3">Forms a complex with KhpB.</text>
</comment>
<dbReference type="RefSeq" id="WP_206728037.1">
    <property type="nucleotide sequence ID" value="NZ_CP071090.1"/>
</dbReference>
<sequence>MEQLLTYLARALVDQPDQVGLRVSEADGARLYELKVAPEDVGKVIGRDGRTVNALRTLLNAAAQKAGQKVRLEILDDRRNAAGAPGAAAVPPVTPDASR</sequence>
<keyword evidence="3" id="KW-0961">Cell wall biogenesis/degradation</keyword>
<dbReference type="Gene3D" id="3.30.300.20">
    <property type="match status" value="1"/>
</dbReference>
<keyword evidence="5" id="KW-1185">Reference proteome</keyword>
<proteinExistence type="inferred from homology"/>
<dbReference type="PANTHER" id="PTHR34654">
    <property type="entry name" value="UPF0109 PROTEIN SCO5592"/>
    <property type="match status" value="1"/>
</dbReference>
<dbReference type="InterPro" id="IPR015946">
    <property type="entry name" value="KH_dom-like_a/b"/>
</dbReference>
<dbReference type="SUPFAM" id="SSF54814">
    <property type="entry name" value="Prokaryotic type KH domain (KH-domain type II)"/>
    <property type="match status" value="1"/>
</dbReference>
<comment type="function">
    <text evidence="3">A probable RNA chaperone. Forms a complex with KhpB which binds to cellular RNA and controls its expression. Plays a role in peptidoglycan (PG) homeostasis and cell length regulation.</text>
</comment>
<evidence type="ECO:0000256" key="3">
    <source>
        <dbReference type="HAMAP-Rule" id="MF_00088"/>
    </source>
</evidence>
<protein>
    <recommendedName>
        <fullName evidence="3">RNA-binding protein KhpA</fullName>
    </recommendedName>
    <alternativeName>
        <fullName evidence="3">KH-domain protein A</fullName>
    </alternativeName>
</protein>
<comment type="subcellular location">
    <subcellularLocation>
        <location evidence="3">Cytoplasm</location>
    </subcellularLocation>
</comment>
<keyword evidence="1 3" id="KW-0963">Cytoplasm</keyword>
<dbReference type="EMBL" id="CP071090">
    <property type="protein sequence ID" value="QSQ26490.1"/>
    <property type="molecule type" value="Genomic_DNA"/>
</dbReference>
<keyword evidence="3" id="KW-0133">Cell shape</keyword>
<dbReference type="Pfam" id="PF13083">
    <property type="entry name" value="KH_KhpA-B"/>
    <property type="match status" value="1"/>
</dbReference>
<keyword evidence="2 3" id="KW-0694">RNA-binding</keyword>
<evidence type="ECO:0000313" key="4">
    <source>
        <dbReference type="EMBL" id="QSQ26490.1"/>
    </source>
</evidence>
<gene>
    <name evidence="3" type="primary">khpA</name>
    <name evidence="4" type="ORF">JY651_16835</name>
</gene>
<reference evidence="4 5" key="1">
    <citation type="submission" date="2021-02" db="EMBL/GenBank/DDBJ databases">
        <title>De Novo genome assembly of isolated myxobacteria.</title>
        <authorList>
            <person name="Stevens D.C."/>
        </authorList>
    </citation>
    <scope>NUCLEOTIDE SEQUENCE [LARGE SCALE GENOMIC DNA]</scope>
    <source>
        <strain evidence="5">SCPEA02</strain>
    </source>
</reference>
<dbReference type="Proteomes" id="UP000662747">
    <property type="component" value="Chromosome"/>
</dbReference>
<evidence type="ECO:0000313" key="5">
    <source>
        <dbReference type="Proteomes" id="UP000662747"/>
    </source>
</evidence>
<comment type="similarity">
    <text evidence="3">Belongs to the KhpA RNA-binding protein family.</text>
</comment>
<dbReference type="InterPro" id="IPR020627">
    <property type="entry name" value="KhpA"/>
</dbReference>
<dbReference type="HAMAP" id="MF_00088">
    <property type="entry name" value="KhpA"/>
    <property type="match status" value="1"/>
</dbReference>
<dbReference type="CDD" id="cd22533">
    <property type="entry name" value="KH-II_YlqC-like"/>
    <property type="match status" value="1"/>
</dbReference>
<dbReference type="PROSITE" id="PS50084">
    <property type="entry name" value="KH_TYPE_1"/>
    <property type="match status" value="1"/>
</dbReference>